<evidence type="ECO:0000313" key="1">
    <source>
        <dbReference type="EMBL" id="RMR97581.1"/>
    </source>
</evidence>
<organism evidence="1 2">
    <name type="scientific">Pseudomonas coronafaciens pv. garcae</name>
    <dbReference type="NCBI Taxonomy" id="251653"/>
    <lineage>
        <taxon>Bacteria</taxon>
        <taxon>Pseudomonadati</taxon>
        <taxon>Pseudomonadota</taxon>
        <taxon>Gammaproteobacteria</taxon>
        <taxon>Pseudomonadales</taxon>
        <taxon>Pseudomonadaceae</taxon>
        <taxon>Pseudomonas</taxon>
        <taxon>Pseudomonas coronafaciens</taxon>
    </lineage>
</organism>
<dbReference type="Proteomes" id="UP000272613">
    <property type="component" value="Unassembled WGS sequence"/>
</dbReference>
<evidence type="ECO:0000313" key="2">
    <source>
        <dbReference type="Proteomes" id="UP000272613"/>
    </source>
</evidence>
<name>A0AB37QK12_9PSED</name>
<dbReference type="AlphaFoldDB" id="A0AB37QK12"/>
<protein>
    <submittedName>
        <fullName evidence="1">Uncharacterized protein</fullName>
    </submittedName>
</protein>
<dbReference type="EMBL" id="RBSH01000235">
    <property type="protein sequence ID" value="RMR97581.1"/>
    <property type="molecule type" value="Genomic_DNA"/>
</dbReference>
<accession>A0AB37QK12</accession>
<gene>
    <name evidence="1" type="ORF">ALP74_200162</name>
</gene>
<sequence length="52" mass="5887">MIYCVCSPRLCSLPATILVMTLGQFLAPLYGATQIQEKPAFWRAFCISWLYA</sequence>
<comment type="caution">
    <text evidence="1">The sequence shown here is derived from an EMBL/GenBank/DDBJ whole genome shotgun (WGS) entry which is preliminary data.</text>
</comment>
<proteinExistence type="predicted"/>
<reference evidence="1 2" key="1">
    <citation type="submission" date="2018-08" db="EMBL/GenBank/DDBJ databases">
        <title>Recombination of ecologically and evolutionarily significant loci maintains genetic cohesion in the Pseudomonas syringae species complex.</title>
        <authorList>
            <person name="Dillon M."/>
            <person name="Thakur S."/>
            <person name="Almeida R.N.D."/>
            <person name="Weir B.S."/>
            <person name="Guttman D.S."/>
        </authorList>
    </citation>
    <scope>NUCLEOTIDE SEQUENCE [LARGE SCALE GENOMIC DNA]</scope>
    <source>
        <strain evidence="1 2">ICMP 5019</strain>
    </source>
</reference>